<evidence type="ECO:0000256" key="5">
    <source>
        <dbReference type="ARBA" id="ARBA00023242"/>
    </source>
</evidence>
<dbReference type="PANTHER" id="PTHR47808:SF2">
    <property type="entry name" value="LEM DOMAIN-CONTAINING PROTEIN 2"/>
    <property type="match status" value="1"/>
</dbReference>
<evidence type="ECO:0000259" key="7">
    <source>
        <dbReference type="Pfam" id="PF09402"/>
    </source>
</evidence>
<dbReference type="Proteomes" id="UP001470230">
    <property type="component" value="Unassembled WGS sequence"/>
</dbReference>
<protein>
    <recommendedName>
        <fullName evidence="7">Man1/Src1-like C-terminal domain-containing protein</fullName>
    </recommendedName>
</protein>
<accession>A0ABR2K9L6</accession>
<proteinExistence type="predicted"/>
<organism evidence="8 9">
    <name type="scientific">Tritrichomonas musculus</name>
    <dbReference type="NCBI Taxonomy" id="1915356"/>
    <lineage>
        <taxon>Eukaryota</taxon>
        <taxon>Metamonada</taxon>
        <taxon>Parabasalia</taxon>
        <taxon>Tritrichomonadida</taxon>
        <taxon>Tritrichomonadidae</taxon>
        <taxon>Tritrichomonas</taxon>
    </lineage>
</organism>
<keyword evidence="3 6" id="KW-1133">Transmembrane helix</keyword>
<evidence type="ECO:0000313" key="8">
    <source>
        <dbReference type="EMBL" id="KAK8886715.1"/>
    </source>
</evidence>
<dbReference type="InterPro" id="IPR044780">
    <property type="entry name" value="Heh2/Src1"/>
</dbReference>
<sequence length="342" mass="40016">MENRNKFSGLKNAPRKELINILTQNRILFDFTKDNSQLADLIISKINDPKKKFASSSFSSKVNQFCYYLLFISLFFLLSLTSILLIIYLWPKEIKFCDSSLINSTLNSKCVRCPIFAKCSGGSCICDLNYTRIKNYCIFNDKDKLNVYKMLDHAYNILKKRGGSYYCQISEIDWMSSDELEGILLKQSMLDISNFAKIYNKTLSYLIEDPFLLKHYINGNQVFVSKEIEVDIICRIKQYFYKKTIIFFIISASLIFFTIMLSVYQNSKKRKQIATRYSAVLIKRLKDKRGTQQSKSQLIYHLNSVSDNNGKELWPIVKKELEKSEHVQHYNDGYSSNFRYIP</sequence>
<dbReference type="Pfam" id="PF09402">
    <property type="entry name" value="MSC"/>
    <property type="match status" value="1"/>
</dbReference>
<evidence type="ECO:0000256" key="2">
    <source>
        <dbReference type="ARBA" id="ARBA00022692"/>
    </source>
</evidence>
<keyword evidence="5" id="KW-0539">Nucleus</keyword>
<feature type="transmembrane region" description="Helical" evidence="6">
    <location>
        <begin position="65"/>
        <end position="90"/>
    </location>
</feature>
<name>A0ABR2K9L6_9EUKA</name>
<keyword evidence="2 6" id="KW-0812">Transmembrane</keyword>
<evidence type="ECO:0000256" key="1">
    <source>
        <dbReference type="ARBA" id="ARBA00004126"/>
    </source>
</evidence>
<keyword evidence="9" id="KW-1185">Reference proteome</keyword>
<dbReference type="EMBL" id="JAPFFF010000007">
    <property type="protein sequence ID" value="KAK8886715.1"/>
    <property type="molecule type" value="Genomic_DNA"/>
</dbReference>
<comment type="subcellular location">
    <subcellularLocation>
        <location evidence="1">Nucleus membrane</location>
    </subcellularLocation>
</comment>
<comment type="caution">
    <text evidence="8">The sequence shown here is derived from an EMBL/GenBank/DDBJ whole genome shotgun (WGS) entry which is preliminary data.</text>
</comment>
<gene>
    <name evidence="8" type="ORF">M9Y10_042183</name>
</gene>
<evidence type="ECO:0000256" key="3">
    <source>
        <dbReference type="ARBA" id="ARBA00022989"/>
    </source>
</evidence>
<feature type="transmembrane region" description="Helical" evidence="6">
    <location>
        <begin position="245"/>
        <end position="264"/>
    </location>
</feature>
<dbReference type="InterPro" id="IPR018996">
    <property type="entry name" value="Man1/Src1-like_C"/>
</dbReference>
<evidence type="ECO:0000313" key="9">
    <source>
        <dbReference type="Proteomes" id="UP001470230"/>
    </source>
</evidence>
<evidence type="ECO:0000256" key="4">
    <source>
        <dbReference type="ARBA" id="ARBA00023136"/>
    </source>
</evidence>
<feature type="domain" description="Man1/Src1-like C-terminal" evidence="7">
    <location>
        <begin position="101"/>
        <end position="327"/>
    </location>
</feature>
<evidence type="ECO:0000256" key="6">
    <source>
        <dbReference type="SAM" id="Phobius"/>
    </source>
</evidence>
<dbReference type="PANTHER" id="PTHR47808">
    <property type="entry name" value="INNER NUCLEAR MEMBRANE PROTEIN HEH2-RELATED"/>
    <property type="match status" value="1"/>
</dbReference>
<keyword evidence="4 6" id="KW-0472">Membrane</keyword>
<reference evidence="8 9" key="1">
    <citation type="submission" date="2024-04" db="EMBL/GenBank/DDBJ databases">
        <title>Tritrichomonas musculus Genome.</title>
        <authorList>
            <person name="Alves-Ferreira E."/>
            <person name="Grigg M."/>
            <person name="Lorenzi H."/>
            <person name="Galac M."/>
        </authorList>
    </citation>
    <scope>NUCLEOTIDE SEQUENCE [LARGE SCALE GENOMIC DNA]</scope>
    <source>
        <strain evidence="8 9">EAF2021</strain>
    </source>
</reference>